<dbReference type="KEGG" id="pgri:PgNI_02485"/>
<evidence type="ECO:0000313" key="4">
    <source>
        <dbReference type="RefSeq" id="XP_030987588.1"/>
    </source>
</evidence>
<dbReference type="Proteomes" id="UP000515153">
    <property type="component" value="Unplaced"/>
</dbReference>
<reference evidence="4" key="2">
    <citation type="submission" date="2019-10" db="EMBL/GenBank/DDBJ databases">
        <authorList>
            <consortium name="NCBI Genome Project"/>
        </authorList>
    </citation>
    <scope>NUCLEOTIDE SEQUENCE</scope>
    <source>
        <strain evidence="4">NI907</strain>
    </source>
</reference>
<feature type="coiled-coil region" evidence="1">
    <location>
        <begin position="112"/>
        <end position="173"/>
    </location>
</feature>
<proteinExistence type="predicted"/>
<keyword evidence="3" id="KW-1185">Reference proteome</keyword>
<feature type="compositionally biased region" description="Low complexity" evidence="2">
    <location>
        <begin position="77"/>
        <end position="94"/>
    </location>
</feature>
<dbReference type="AlphaFoldDB" id="A0A6P8BJU4"/>
<accession>A0A6P8BJU4</accession>
<name>A0A6P8BJU4_PYRGI</name>
<evidence type="ECO:0000313" key="3">
    <source>
        <dbReference type="Proteomes" id="UP000515153"/>
    </source>
</evidence>
<reference evidence="4" key="1">
    <citation type="journal article" date="2019" name="Mol. Biol. Evol.">
        <title>Blast fungal genomes show frequent chromosomal changes, gene gains and losses, and effector gene turnover.</title>
        <authorList>
            <person name="Gomez Luciano L.B."/>
            <person name="Jason Tsai I."/>
            <person name="Chuma I."/>
            <person name="Tosa Y."/>
            <person name="Chen Y.H."/>
            <person name="Li J.Y."/>
            <person name="Li M.Y."/>
            <person name="Jade Lu M.Y."/>
            <person name="Nakayashiki H."/>
            <person name="Li W.H."/>
        </authorList>
    </citation>
    <scope>NUCLEOTIDE SEQUENCE</scope>
    <source>
        <strain evidence="4">NI907</strain>
    </source>
</reference>
<feature type="region of interest" description="Disordered" evidence="2">
    <location>
        <begin position="69"/>
        <end position="99"/>
    </location>
</feature>
<protein>
    <submittedName>
        <fullName evidence="4">Uncharacterized protein</fullName>
    </submittedName>
</protein>
<dbReference type="GeneID" id="41957462"/>
<keyword evidence="1" id="KW-0175">Coiled coil</keyword>
<evidence type="ECO:0000256" key="2">
    <source>
        <dbReference type="SAM" id="MobiDB-lite"/>
    </source>
</evidence>
<feature type="region of interest" description="Disordered" evidence="2">
    <location>
        <begin position="549"/>
        <end position="568"/>
    </location>
</feature>
<feature type="region of interest" description="Disordered" evidence="2">
    <location>
        <begin position="380"/>
        <end position="409"/>
    </location>
</feature>
<evidence type="ECO:0000256" key="1">
    <source>
        <dbReference type="SAM" id="Coils"/>
    </source>
</evidence>
<gene>
    <name evidence="4" type="ORF">PgNI_02485</name>
</gene>
<reference evidence="4" key="3">
    <citation type="submission" date="2025-08" db="UniProtKB">
        <authorList>
            <consortium name="RefSeq"/>
        </authorList>
    </citation>
    <scope>IDENTIFICATION</scope>
    <source>
        <strain evidence="4">NI907</strain>
    </source>
</reference>
<feature type="compositionally biased region" description="Low complexity" evidence="2">
    <location>
        <begin position="396"/>
        <end position="405"/>
    </location>
</feature>
<sequence length="580" mass="62972">MSYEDLARTLRTYGFQPDADALRSAFSQGPEASEWVRRHLMSPETLLARDELDQYATLVKSGVADRLASELEHEGRQSSSSLSSSAPQQQQHQQGHGVVTVSARDADLRTAIDELNRATAAVNRQTEALRQQHDALERLFAQDARAADARAKAAAARARHAAAERRRLAAEAEGLAQTLSGRVVEFEGRRSRGHGGGLQQTIDGLLKSDDKLLASLQKLGWELEADDPEEQEGVVKAREMCARLIKYTVETLRTKLDRLYLEALEKEDGKLRIGADSQRRRDVPKEEIEEMQAELEELYTEILPVAQMSVEQQFLEPAVQSLAGRSASNLTRSVEALDYVDACLNYLLHNMTALSSRVEDYKAHESATATLLGAAKTELSSQLPTATPSKAHGRTASLPAAASPIRPRRANTTANIMNSNGADQQDQEPSLPTLLRTLALTLPDDPSRDAAALSAALHDRSAKAADMARNVQASFEGSVAAHMVDAATAVASLRDSVLAETAAAPTAGADGSVVALTDPETESFIWMLQQEVGKVRGRLADVEAEIRAREGGAGKPRPDQLGRDGCGKREELIRRWGSAR</sequence>
<dbReference type="OrthoDB" id="5314201at2759"/>
<dbReference type="RefSeq" id="XP_030987588.1">
    <property type="nucleotide sequence ID" value="XM_031122551.1"/>
</dbReference>
<organism evidence="3 4">
    <name type="scientific">Pyricularia grisea</name>
    <name type="common">Crabgrass-specific blast fungus</name>
    <name type="synonym">Magnaporthe grisea</name>
    <dbReference type="NCBI Taxonomy" id="148305"/>
    <lineage>
        <taxon>Eukaryota</taxon>
        <taxon>Fungi</taxon>
        <taxon>Dikarya</taxon>
        <taxon>Ascomycota</taxon>
        <taxon>Pezizomycotina</taxon>
        <taxon>Sordariomycetes</taxon>
        <taxon>Sordariomycetidae</taxon>
        <taxon>Magnaporthales</taxon>
        <taxon>Pyriculariaceae</taxon>
        <taxon>Pyricularia</taxon>
    </lineage>
</organism>